<reference evidence="1 2" key="1">
    <citation type="submission" date="2021-01" db="EMBL/GenBank/DDBJ databases">
        <title>Complete genome sequence of Erwinia rhapontici MAFF 311153.</title>
        <authorList>
            <person name="Morohoshi T."/>
            <person name="Someya N."/>
        </authorList>
    </citation>
    <scope>NUCLEOTIDE SEQUENCE [LARGE SCALE GENOMIC DNA]</scope>
    <source>
        <strain evidence="1 2">MAFF 311153</strain>
    </source>
</reference>
<organism evidence="1 2">
    <name type="scientific">Erwinia rhapontici</name>
    <name type="common">Pectobacterium rhapontici</name>
    <dbReference type="NCBI Taxonomy" id="55212"/>
    <lineage>
        <taxon>Bacteria</taxon>
        <taxon>Pseudomonadati</taxon>
        <taxon>Pseudomonadota</taxon>
        <taxon>Gammaproteobacteria</taxon>
        <taxon>Enterobacterales</taxon>
        <taxon>Erwiniaceae</taxon>
        <taxon>Erwinia</taxon>
    </lineage>
</organism>
<dbReference type="EMBL" id="AP024329">
    <property type="protein sequence ID" value="BCQ36163.1"/>
    <property type="molecule type" value="Genomic_DNA"/>
</dbReference>
<sequence length="100" mass="11470">MENYRSIKMFFLIFFGQDADHWGNSYPEIVDSAIEFQDGVDDVLISDIDRFISEHPTNEKASQVLNEITMGSVGDTASFPPTLIDFLTWLSAYLKQKRDE</sequence>
<protein>
    <recommendedName>
        <fullName evidence="3">CdiI immunity protein domain-containing protein</fullName>
    </recommendedName>
</protein>
<evidence type="ECO:0008006" key="3">
    <source>
        <dbReference type="Google" id="ProtNLM"/>
    </source>
</evidence>
<accession>A0ABM7N3X2</accession>
<gene>
    <name evidence="1" type="ORF">ERHA53_35060</name>
</gene>
<evidence type="ECO:0000313" key="1">
    <source>
        <dbReference type="EMBL" id="BCQ36163.1"/>
    </source>
</evidence>
<keyword evidence="2" id="KW-1185">Reference proteome</keyword>
<dbReference type="GeneID" id="99867807"/>
<dbReference type="RefSeq" id="WP_133845814.1">
    <property type="nucleotide sequence ID" value="NZ_AP024329.1"/>
</dbReference>
<evidence type="ECO:0000313" key="2">
    <source>
        <dbReference type="Proteomes" id="UP000677515"/>
    </source>
</evidence>
<proteinExistence type="predicted"/>
<name>A0ABM7N3X2_ERWRD</name>
<dbReference type="Proteomes" id="UP000677515">
    <property type="component" value="Chromosome"/>
</dbReference>